<dbReference type="Proteomes" id="UP000654075">
    <property type="component" value="Unassembled WGS sequence"/>
</dbReference>
<evidence type="ECO:0000313" key="3">
    <source>
        <dbReference type="Proteomes" id="UP000654075"/>
    </source>
</evidence>
<evidence type="ECO:0000313" key="2">
    <source>
        <dbReference type="EMBL" id="CAE8640672.1"/>
    </source>
</evidence>
<keyword evidence="3" id="KW-1185">Reference proteome</keyword>
<sequence length="367" mass="37537">MVGETRFNALHGGEGQAIVVGATTAVGVTCKRISDTRPVVVECSSRVDIPFWLLQSSARGKSRPEDSSSLATNSQQQLAFNLLGRGNDGPGVASSKLADVSNSFNLDIKIDDQELSKFMCSRGVQESAGTGRLAAQISTASEITTAKENLAVVPIPVDPRQLQVVLGVAGGSSLVTGAVGTLRDRRPVSAVGWRGPCSAGPRGPHSAAVGRSGLRPMLGSRGPVRAISLGSTVGAAAAARPSSVSAASPGPSGRGRRVGAMRPEPFPSQVSANAAASQKPPPKEVEVEASEPAPGLSEPTTGLSPSLPKSEQPEAADLQLEVDRAEGAAHVEPAHRLEVYEEPALPSSSSALPLLPPAAPASDALRE</sequence>
<accession>A0A813HT32</accession>
<feature type="compositionally biased region" description="Low complexity" evidence="1">
    <location>
        <begin position="235"/>
        <end position="251"/>
    </location>
</feature>
<protein>
    <submittedName>
        <fullName evidence="2">Uncharacterized protein</fullName>
    </submittedName>
</protein>
<evidence type="ECO:0000256" key="1">
    <source>
        <dbReference type="SAM" id="MobiDB-lite"/>
    </source>
</evidence>
<feature type="region of interest" description="Disordered" evidence="1">
    <location>
        <begin position="334"/>
        <end position="367"/>
    </location>
</feature>
<feature type="compositionally biased region" description="Polar residues" evidence="1">
    <location>
        <begin position="298"/>
        <end position="309"/>
    </location>
</feature>
<gene>
    <name evidence="2" type="ORF">PGLA1383_LOCUS55456</name>
</gene>
<dbReference type="EMBL" id="CAJNNV010032665">
    <property type="protein sequence ID" value="CAE8640672.1"/>
    <property type="molecule type" value="Genomic_DNA"/>
</dbReference>
<dbReference type="AlphaFoldDB" id="A0A813HT32"/>
<reference evidence="2" key="1">
    <citation type="submission" date="2021-02" db="EMBL/GenBank/DDBJ databases">
        <authorList>
            <person name="Dougan E. K."/>
            <person name="Rhodes N."/>
            <person name="Thang M."/>
            <person name="Chan C."/>
        </authorList>
    </citation>
    <scope>NUCLEOTIDE SEQUENCE</scope>
</reference>
<feature type="non-terminal residue" evidence="2">
    <location>
        <position position="367"/>
    </location>
</feature>
<name>A0A813HT32_POLGL</name>
<feature type="compositionally biased region" description="Low complexity" evidence="1">
    <location>
        <begin position="343"/>
        <end position="353"/>
    </location>
</feature>
<organism evidence="2 3">
    <name type="scientific">Polarella glacialis</name>
    <name type="common">Dinoflagellate</name>
    <dbReference type="NCBI Taxonomy" id="89957"/>
    <lineage>
        <taxon>Eukaryota</taxon>
        <taxon>Sar</taxon>
        <taxon>Alveolata</taxon>
        <taxon>Dinophyceae</taxon>
        <taxon>Suessiales</taxon>
        <taxon>Suessiaceae</taxon>
        <taxon>Polarella</taxon>
    </lineage>
</organism>
<comment type="caution">
    <text evidence="2">The sequence shown here is derived from an EMBL/GenBank/DDBJ whole genome shotgun (WGS) entry which is preliminary data.</text>
</comment>
<proteinExistence type="predicted"/>
<feature type="region of interest" description="Disordered" evidence="1">
    <location>
        <begin position="193"/>
        <end position="216"/>
    </location>
</feature>
<feature type="region of interest" description="Disordered" evidence="1">
    <location>
        <begin position="235"/>
        <end position="317"/>
    </location>
</feature>